<keyword evidence="1" id="KW-1133">Transmembrane helix</keyword>
<dbReference type="OrthoDB" id="5195601at2"/>
<gene>
    <name evidence="2" type="ORF">E1832_17835</name>
</gene>
<proteinExistence type="predicted"/>
<dbReference type="EMBL" id="SMUV01000072">
    <property type="protein sequence ID" value="TDK43117.1"/>
    <property type="molecule type" value="Genomic_DNA"/>
</dbReference>
<reference evidence="2 3" key="1">
    <citation type="submission" date="2019-03" db="EMBL/GenBank/DDBJ databases">
        <title>Ruegeria lutea sp. nov., a novel strain, isolated from marine sediment, the Masan Bay, South Korea.</title>
        <authorList>
            <person name="Kim J."/>
            <person name="Kim D.-Y."/>
            <person name="Lee S.-S."/>
        </authorList>
    </citation>
    <scope>NUCLEOTIDE SEQUENCE [LARGE SCALE GENOMIC DNA]</scope>
    <source>
        <strain evidence="2 3">318-1</strain>
    </source>
</reference>
<dbReference type="RefSeq" id="WP_133361123.1">
    <property type="nucleotide sequence ID" value="NZ_SMUV01000072.1"/>
</dbReference>
<evidence type="ECO:0000313" key="2">
    <source>
        <dbReference type="EMBL" id="TDK43117.1"/>
    </source>
</evidence>
<protein>
    <submittedName>
        <fullName evidence="2">Uncharacterized protein</fullName>
    </submittedName>
</protein>
<accession>A0A4V3AQK6</accession>
<keyword evidence="1" id="KW-0812">Transmembrane</keyword>
<dbReference type="AlphaFoldDB" id="A0A4V3AQK6"/>
<keyword evidence="1" id="KW-0472">Membrane</keyword>
<evidence type="ECO:0000256" key="1">
    <source>
        <dbReference type="SAM" id="Phobius"/>
    </source>
</evidence>
<comment type="caution">
    <text evidence="2">The sequence shown here is derived from an EMBL/GenBank/DDBJ whole genome shotgun (WGS) entry which is preliminary data.</text>
</comment>
<feature type="transmembrane region" description="Helical" evidence="1">
    <location>
        <begin position="110"/>
        <end position="133"/>
    </location>
</feature>
<keyword evidence="3" id="KW-1185">Reference proteome</keyword>
<name>A0A4V3AQK6_9RHOB</name>
<evidence type="ECO:0000313" key="3">
    <source>
        <dbReference type="Proteomes" id="UP000295301"/>
    </source>
</evidence>
<feature type="transmembrane region" description="Helical" evidence="1">
    <location>
        <begin position="83"/>
        <end position="104"/>
    </location>
</feature>
<feature type="transmembrane region" description="Helical" evidence="1">
    <location>
        <begin position="43"/>
        <end position="62"/>
    </location>
</feature>
<dbReference type="Proteomes" id="UP000295301">
    <property type="component" value="Unassembled WGS sequence"/>
</dbReference>
<sequence length="148" mass="15491">MLTKLHAAAGILGLMIIAGFWSATALSELIGTPAQITTVKTAILYGMVLLVPALATAGIIGARLGRGMKLPQVTAKTSRTRIIAANGLLVLLPSAAFLALRAQAALFDTAFYAVQGLELLAGAANITLLSLNLRDGLRIRARMRAARR</sequence>
<organism evidence="2 3">
    <name type="scientific">Antarcticimicrobium luteum</name>
    <dbReference type="NCBI Taxonomy" id="2547397"/>
    <lineage>
        <taxon>Bacteria</taxon>
        <taxon>Pseudomonadati</taxon>
        <taxon>Pseudomonadota</taxon>
        <taxon>Alphaproteobacteria</taxon>
        <taxon>Rhodobacterales</taxon>
        <taxon>Paracoccaceae</taxon>
        <taxon>Antarcticimicrobium</taxon>
    </lineage>
</organism>